<sequence>MWFFRLLTCCLAARQDGVVRDTDKDIKKKVKKYSLDELKRELATLGLRVDEMDLNVRKDKKKVKRELRKRLVMELKKVELDRGNGPAFPMHIPKDVMDTLNDLDARLNMELAELEHEDRKHDVQAVVDHLLDTVDSNQGLTLAWTEPLNKEVEVGKKAKGGT</sequence>
<reference evidence="1 2" key="1">
    <citation type="submission" date="2024-09" db="EMBL/GenBank/DDBJ databases">
        <title>A chromosome-level genome assembly of Gray's grenadier anchovy, Coilia grayii.</title>
        <authorList>
            <person name="Fu Z."/>
        </authorList>
    </citation>
    <scope>NUCLEOTIDE SEQUENCE [LARGE SCALE GENOMIC DNA]</scope>
    <source>
        <strain evidence="1">G4</strain>
        <tissue evidence="1">Muscle</tissue>
    </source>
</reference>
<protein>
    <submittedName>
        <fullName evidence="1">Uncharacterized protein</fullName>
    </submittedName>
</protein>
<name>A0ABD1JBP4_9TELE</name>
<dbReference type="Proteomes" id="UP001591681">
    <property type="component" value="Unassembled WGS sequence"/>
</dbReference>
<evidence type="ECO:0000313" key="1">
    <source>
        <dbReference type="EMBL" id="KAL2084608.1"/>
    </source>
</evidence>
<gene>
    <name evidence="1" type="ORF">ACEWY4_020126</name>
</gene>
<organism evidence="1 2">
    <name type="scientific">Coilia grayii</name>
    <name type="common">Gray's grenadier anchovy</name>
    <dbReference type="NCBI Taxonomy" id="363190"/>
    <lineage>
        <taxon>Eukaryota</taxon>
        <taxon>Metazoa</taxon>
        <taxon>Chordata</taxon>
        <taxon>Craniata</taxon>
        <taxon>Vertebrata</taxon>
        <taxon>Euteleostomi</taxon>
        <taxon>Actinopterygii</taxon>
        <taxon>Neopterygii</taxon>
        <taxon>Teleostei</taxon>
        <taxon>Clupei</taxon>
        <taxon>Clupeiformes</taxon>
        <taxon>Clupeoidei</taxon>
        <taxon>Engraulidae</taxon>
        <taxon>Coilinae</taxon>
        <taxon>Coilia</taxon>
    </lineage>
</organism>
<keyword evidence="2" id="KW-1185">Reference proteome</keyword>
<dbReference type="AlphaFoldDB" id="A0ABD1JBP4"/>
<evidence type="ECO:0000313" key="2">
    <source>
        <dbReference type="Proteomes" id="UP001591681"/>
    </source>
</evidence>
<comment type="caution">
    <text evidence="1">The sequence shown here is derived from an EMBL/GenBank/DDBJ whole genome shotgun (WGS) entry which is preliminary data.</text>
</comment>
<accession>A0ABD1JBP4</accession>
<dbReference type="EMBL" id="JBHFQA010000017">
    <property type="protein sequence ID" value="KAL2084608.1"/>
    <property type="molecule type" value="Genomic_DNA"/>
</dbReference>
<proteinExistence type="predicted"/>